<sequence length="585" mass="64184">MTSDPLATALLAVRNSCHGDDSDVSARDGRAEGSTFVRIEEKNAASFAAGVSLPRQLRCYFADPGVRGCSPLAGELDSETMKGVVGLLNRGAGNQRRGRLSPGTEPLPARHTTAQGQQQQHQQLSSHRPEILLGQGCPSAWDSFTCWPPTEAGRALRKPCAHIIASLDISLAESDASLAKGLYAYRVCGDDGNWLWGNWTNYTECLGLINQQSGQQSSSAVSLAVVYILLLFSLLSLIFLSASMFIFCYFRSLECPRTRVHRNLMLALAVHAVMLVVLSTPLALHPDAPTPFAQTPVLCKCVLSLKMYAATASINWMFVEGLLLHSRVAVSVFRQDAPFRLYYALGWGLPLAFILAWAYMTEKELRTACWEGYGSSSNVWILIAPRLVAILVNSVFLVNIVRILVTRIKPKASALETTQFRKAIKATALLFPLLGITHLLFCINPQNETMGLKEAYMIINAVLQSSQGIFVSVLYCFMDSEVQTALRNAYLRAAVRREPRKASRSRSWILRGSRQCRLGGSTVSSLSSVSRKLPPAATQSASNPENRRDGSCCNAPSLPCHCRRALKLGDSGRNHHDRTVDIFHV</sequence>
<organism evidence="1 2">
    <name type="scientific">Hyalomma asiaticum</name>
    <name type="common">Tick</name>
    <dbReference type="NCBI Taxonomy" id="266040"/>
    <lineage>
        <taxon>Eukaryota</taxon>
        <taxon>Metazoa</taxon>
        <taxon>Ecdysozoa</taxon>
        <taxon>Arthropoda</taxon>
        <taxon>Chelicerata</taxon>
        <taxon>Arachnida</taxon>
        <taxon>Acari</taxon>
        <taxon>Parasitiformes</taxon>
        <taxon>Ixodida</taxon>
        <taxon>Ixodoidea</taxon>
        <taxon>Ixodidae</taxon>
        <taxon>Hyalomminae</taxon>
        <taxon>Hyalomma</taxon>
    </lineage>
</organism>
<comment type="caution">
    <text evidence="1">The sequence shown here is derived from an EMBL/GenBank/DDBJ whole genome shotgun (WGS) entry which is preliminary data.</text>
</comment>
<accession>A0ACB7RHK1</accession>
<dbReference type="EMBL" id="CM023489">
    <property type="protein sequence ID" value="KAH6921901.1"/>
    <property type="molecule type" value="Genomic_DNA"/>
</dbReference>
<proteinExistence type="predicted"/>
<evidence type="ECO:0000313" key="2">
    <source>
        <dbReference type="Proteomes" id="UP000821845"/>
    </source>
</evidence>
<gene>
    <name evidence="1" type="ORF">HPB50_006397</name>
</gene>
<protein>
    <submittedName>
        <fullName evidence="1">Uncharacterized protein</fullName>
    </submittedName>
</protein>
<dbReference type="Proteomes" id="UP000821845">
    <property type="component" value="Chromosome 9"/>
</dbReference>
<keyword evidence="2" id="KW-1185">Reference proteome</keyword>
<name>A0ACB7RHK1_HYAAI</name>
<evidence type="ECO:0000313" key="1">
    <source>
        <dbReference type="EMBL" id="KAH6921901.1"/>
    </source>
</evidence>
<reference evidence="1" key="1">
    <citation type="submission" date="2020-05" db="EMBL/GenBank/DDBJ databases">
        <title>Large-scale comparative analyses of tick genomes elucidate their genetic diversity and vector capacities.</title>
        <authorList>
            <person name="Jia N."/>
            <person name="Wang J."/>
            <person name="Shi W."/>
            <person name="Du L."/>
            <person name="Sun Y."/>
            <person name="Zhan W."/>
            <person name="Jiang J."/>
            <person name="Wang Q."/>
            <person name="Zhang B."/>
            <person name="Ji P."/>
            <person name="Sakyi L.B."/>
            <person name="Cui X."/>
            <person name="Yuan T."/>
            <person name="Jiang B."/>
            <person name="Yang W."/>
            <person name="Lam T.T.-Y."/>
            <person name="Chang Q."/>
            <person name="Ding S."/>
            <person name="Wang X."/>
            <person name="Zhu J."/>
            <person name="Ruan X."/>
            <person name="Zhao L."/>
            <person name="Wei J."/>
            <person name="Que T."/>
            <person name="Du C."/>
            <person name="Cheng J."/>
            <person name="Dai P."/>
            <person name="Han X."/>
            <person name="Huang E."/>
            <person name="Gao Y."/>
            <person name="Liu J."/>
            <person name="Shao H."/>
            <person name="Ye R."/>
            <person name="Li L."/>
            <person name="Wei W."/>
            <person name="Wang X."/>
            <person name="Wang C."/>
            <person name="Yang T."/>
            <person name="Huo Q."/>
            <person name="Li W."/>
            <person name="Guo W."/>
            <person name="Chen H."/>
            <person name="Zhou L."/>
            <person name="Ni X."/>
            <person name="Tian J."/>
            <person name="Zhou Y."/>
            <person name="Sheng Y."/>
            <person name="Liu T."/>
            <person name="Pan Y."/>
            <person name="Xia L."/>
            <person name="Li J."/>
            <person name="Zhao F."/>
            <person name="Cao W."/>
        </authorList>
    </citation>
    <scope>NUCLEOTIDE SEQUENCE</scope>
    <source>
        <strain evidence="1">Hyas-2018</strain>
    </source>
</reference>